<evidence type="ECO:0000313" key="1">
    <source>
        <dbReference type="EMBL" id="QIG58374.1"/>
    </source>
</evidence>
<dbReference type="RefSeq" id="YP_010059472.1">
    <property type="nucleotide sequence ID" value="NC_054725.1"/>
</dbReference>
<gene>
    <name evidence="1" type="primary">223</name>
    <name evidence="1" type="ORF">SEA_SKOG_222</name>
</gene>
<name>A0A6G6XK32_9CAUD</name>
<dbReference type="KEGG" id="vg:64766704"/>
<sequence>MATGPATLPDSLDGRGLSTITTTMAADASVPTQGTAYHPQHFAAGVPVYFHGLTGGKHLALLRERWTDATVGDLGPQSYTEHTAVHFPGAVVIDPVTGRQGATMDLPGRMTRLSGACGQRSLFWTSGTTVDAEAIVSLYRVTGSGGIELVADEVLPAIDDVLFDAGCALDAGNLVVFGRDTEDKVYGMRKLASRVGVQTEQAPWRYSGGARGWQPDVADLDSIGLESAGPVSMAQRSDGTWMTTVAVDTDGVRTGQVYRTQRLVSTAWSPVGEVVALGDDDSYLGGGLYLQPQINANLAVTETPALTYVTSVLNAEASEESIQTAWGYQSVV</sequence>
<evidence type="ECO:0000313" key="2">
    <source>
        <dbReference type="Proteomes" id="UP000503093"/>
    </source>
</evidence>
<dbReference type="Proteomes" id="UP000503093">
    <property type="component" value="Segment"/>
</dbReference>
<dbReference type="GeneID" id="64766704"/>
<proteinExistence type="predicted"/>
<keyword evidence="2" id="KW-1185">Reference proteome</keyword>
<protein>
    <submittedName>
        <fullName evidence="1">Uncharacterized protein</fullName>
    </submittedName>
</protein>
<dbReference type="EMBL" id="MN908687">
    <property type="protein sequence ID" value="QIG58374.1"/>
    <property type="molecule type" value="Genomic_DNA"/>
</dbReference>
<accession>A0A6G6XK32</accession>
<organism evidence="1 2">
    <name type="scientific">Gordonia phage Skog</name>
    <dbReference type="NCBI Taxonomy" id="2704033"/>
    <lineage>
        <taxon>Viruses</taxon>
        <taxon>Duplodnaviria</taxon>
        <taxon>Heunggongvirae</taxon>
        <taxon>Uroviricota</taxon>
        <taxon>Caudoviricetes</taxon>
        <taxon>Skogvirus</taxon>
        <taxon>Skogvirus Skog</taxon>
    </lineage>
</organism>
<reference evidence="1 2" key="1">
    <citation type="submission" date="2020-01" db="EMBL/GenBank/DDBJ databases">
        <authorList>
            <person name="Alvaro L.E."/>
            <person name="Baker K.N."/>
            <person name="Baxter I.S."/>
            <person name="Brown M.R."/>
            <person name="Driscoll K.D."/>
            <person name="Elrubaie J.M."/>
            <person name="Feith S.L."/>
            <person name="Indihar D.F."/>
            <person name="Knoch V.T."/>
            <person name="Koirtyohann K.M."/>
            <person name="Kratz M.A."/>
            <person name="Lear A.H."/>
            <person name="Lindblom K.E."/>
            <person name="Marcus E.R."/>
            <person name="Murphy M.E."/>
            <person name="Sensor R."/>
            <person name="Sherman S.J."/>
            <person name="Swift V.R."/>
            <person name="White K.E."/>
            <person name="Wills S.J."/>
            <person name="Gatt S.M."/>
            <person name="Lohbauer S.A."/>
            <person name="Power T.R."/>
            <person name="Rosales K.A."/>
            <person name="Sisson B.M."/>
            <person name="Isern S."/>
            <person name="Michael S.F."/>
            <person name="Sunnen C.N."/>
            <person name="Garlena R.A."/>
            <person name="Russell D.A."/>
            <person name="Pope W.H."/>
            <person name="Jacobs-Sera D."/>
            <person name="Hatfull G.F."/>
        </authorList>
    </citation>
    <scope>NUCLEOTIDE SEQUENCE [LARGE SCALE GENOMIC DNA]</scope>
</reference>